<dbReference type="Gene3D" id="3.40.50.2300">
    <property type="match status" value="2"/>
</dbReference>
<dbReference type="STRING" id="519441.Smon_0114"/>
<dbReference type="PROSITE" id="PS50932">
    <property type="entry name" value="HTH_LACI_2"/>
    <property type="match status" value="1"/>
</dbReference>
<dbReference type="Pfam" id="PF00356">
    <property type="entry name" value="LacI"/>
    <property type="match status" value="1"/>
</dbReference>
<evidence type="ECO:0000256" key="3">
    <source>
        <dbReference type="ARBA" id="ARBA00023163"/>
    </source>
</evidence>
<dbReference type="InterPro" id="IPR001387">
    <property type="entry name" value="Cro/C1-type_HTH"/>
</dbReference>
<evidence type="ECO:0000259" key="4">
    <source>
        <dbReference type="PROSITE" id="PS50932"/>
    </source>
</evidence>
<organism evidence="6 7">
    <name type="scientific">Streptobacillus moniliformis (strain ATCC 14647 / DSM 12112 / NCTC 10651 / 9901)</name>
    <dbReference type="NCBI Taxonomy" id="519441"/>
    <lineage>
        <taxon>Bacteria</taxon>
        <taxon>Fusobacteriati</taxon>
        <taxon>Fusobacteriota</taxon>
        <taxon>Fusobacteriia</taxon>
        <taxon>Fusobacteriales</taxon>
        <taxon>Leptotrichiaceae</taxon>
        <taxon>Streptobacillus</taxon>
    </lineage>
</organism>
<dbReference type="EMBL" id="CP001779">
    <property type="protein sequence ID" value="ACZ00607.1"/>
    <property type="molecule type" value="Genomic_DNA"/>
</dbReference>
<keyword evidence="7" id="KW-1185">Reference proteome</keyword>
<protein>
    <submittedName>
        <fullName evidence="6">Transcriptional regulator, LacI family</fullName>
    </submittedName>
</protein>
<dbReference type="PROSITE" id="PS00356">
    <property type="entry name" value="HTH_LACI_1"/>
    <property type="match status" value="1"/>
</dbReference>
<evidence type="ECO:0000256" key="2">
    <source>
        <dbReference type="ARBA" id="ARBA00023125"/>
    </source>
</evidence>
<dbReference type="PANTHER" id="PTHR30146">
    <property type="entry name" value="LACI-RELATED TRANSCRIPTIONAL REPRESSOR"/>
    <property type="match status" value="1"/>
</dbReference>
<dbReference type="AlphaFoldDB" id="D1AWD1"/>
<reference evidence="6 7" key="1">
    <citation type="journal article" date="2009" name="Stand. Genomic Sci.">
        <title>Complete genome sequence of Streptobacillus moniliformis type strain (9901T).</title>
        <authorList>
            <person name="Nolan M."/>
            <person name="Gronow S."/>
            <person name="Lapidus A."/>
            <person name="Ivanova N."/>
            <person name="Copeland A."/>
            <person name="Lucas S."/>
            <person name="Del Rio T.G."/>
            <person name="Chen F."/>
            <person name="Tice H."/>
            <person name="Pitluck S."/>
            <person name="Cheng J.F."/>
            <person name="Sims D."/>
            <person name="Meincke L."/>
            <person name="Bruce D."/>
            <person name="Goodwin L."/>
            <person name="Brettin T."/>
            <person name="Han C."/>
            <person name="Detter J.C."/>
            <person name="Ovchinikova G."/>
            <person name="Pati A."/>
            <person name="Mavromatis K."/>
            <person name="Mikhailova N."/>
            <person name="Chen A."/>
            <person name="Palaniappan K."/>
            <person name="Land M."/>
            <person name="Hauser L."/>
            <person name="Chang Y.J."/>
            <person name="Jeffries C.D."/>
            <person name="Rohde M."/>
            <person name="Sproer C."/>
            <person name="Goker M."/>
            <person name="Bristow J."/>
            <person name="Eisen J.A."/>
            <person name="Markowitz V."/>
            <person name="Hugenholtz P."/>
            <person name="Kyrpides N.C."/>
            <person name="Klenk H.P."/>
            <person name="Chain P."/>
        </authorList>
    </citation>
    <scope>NUCLEOTIDE SEQUENCE [LARGE SCALE GENOMIC DNA]</scope>
    <source>
        <strain evidence="7">ATCC 14647 / DSM 12112 / NCTC 10651 / 9901</strain>
    </source>
</reference>
<feature type="domain" description="HTH lacI-type" evidence="4">
    <location>
        <begin position="3"/>
        <end position="58"/>
    </location>
</feature>
<dbReference type="PROSITE" id="PS50943">
    <property type="entry name" value="HTH_CROC1"/>
    <property type="match status" value="1"/>
</dbReference>
<keyword evidence="1" id="KW-0805">Transcription regulation</keyword>
<evidence type="ECO:0000313" key="7">
    <source>
        <dbReference type="Proteomes" id="UP000002072"/>
    </source>
</evidence>
<evidence type="ECO:0000256" key="1">
    <source>
        <dbReference type="ARBA" id="ARBA00023015"/>
    </source>
</evidence>
<dbReference type="KEGG" id="smf:Smon_0114"/>
<accession>D1AWD1</accession>
<dbReference type="eggNOG" id="COG1609">
    <property type="taxonomic scope" value="Bacteria"/>
</dbReference>
<name>D1AWD1_STRM9</name>
<dbReference type="RefSeq" id="WP_012858165.1">
    <property type="nucleotide sequence ID" value="NC_013515.1"/>
</dbReference>
<dbReference type="InterPro" id="IPR010982">
    <property type="entry name" value="Lambda_DNA-bd_dom_sf"/>
</dbReference>
<dbReference type="CDD" id="cd06283">
    <property type="entry name" value="PBP1_RegR_EndR_KdgR-like"/>
    <property type="match status" value="1"/>
</dbReference>
<dbReference type="SUPFAM" id="SSF53822">
    <property type="entry name" value="Periplasmic binding protein-like I"/>
    <property type="match status" value="1"/>
</dbReference>
<dbReference type="PANTHER" id="PTHR30146:SF109">
    <property type="entry name" value="HTH-TYPE TRANSCRIPTIONAL REGULATOR GALS"/>
    <property type="match status" value="1"/>
</dbReference>
<proteinExistence type="predicted"/>
<dbReference type="CDD" id="cd01392">
    <property type="entry name" value="HTH_LacI"/>
    <property type="match status" value="1"/>
</dbReference>
<dbReference type="InterPro" id="IPR028082">
    <property type="entry name" value="Peripla_BP_I"/>
</dbReference>
<dbReference type="GO" id="GO:0000976">
    <property type="term" value="F:transcription cis-regulatory region binding"/>
    <property type="evidence" value="ECO:0007669"/>
    <property type="project" value="TreeGrafter"/>
</dbReference>
<dbReference type="Gene3D" id="1.10.260.40">
    <property type="entry name" value="lambda repressor-like DNA-binding domains"/>
    <property type="match status" value="1"/>
</dbReference>
<dbReference type="OrthoDB" id="1639518at2"/>
<dbReference type="SMART" id="SM00354">
    <property type="entry name" value="HTH_LACI"/>
    <property type="match status" value="1"/>
</dbReference>
<dbReference type="InterPro" id="IPR001761">
    <property type="entry name" value="Peripla_BP/Lac1_sug-bd_dom"/>
</dbReference>
<gene>
    <name evidence="6" type="ordered locus">Smon_0114</name>
</gene>
<dbReference type="GO" id="GO:0003700">
    <property type="term" value="F:DNA-binding transcription factor activity"/>
    <property type="evidence" value="ECO:0007669"/>
    <property type="project" value="TreeGrafter"/>
</dbReference>
<dbReference type="Pfam" id="PF00532">
    <property type="entry name" value="Peripla_BP_1"/>
    <property type="match status" value="1"/>
</dbReference>
<keyword evidence="2" id="KW-0238">DNA-binding</keyword>
<dbReference type="HOGENOM" id="CLU_037628_6_0_0"/>
<evidence type="ECO:0000313" key="6">
    <source>
        <dbReference type="EMBL" id="ACZ00607.1"/>
    </source>
</evidence>
<dbReference type="SUPFAM" id="SSF47413">
    <property type="entry name" value="lambda repressor-like DNA-binding domains"/>
    <property type="match status" value="1"/>
</dbReference>
<dbReference type="GeneID" id="29673064"/>
<keyword evidence="3" id="KW-0804">Transcription</keyword>
<evidence type="ECO:0000259" key="5">
    <source>
        <dbReference type="PROSITE" id="PS50943"/>
    </source>
</evidence>
<sequence length="341" mass="39180">MKKTIIEVAKHAGVSKTTISRYLNGKYEFMSADTRERIAKSIKELDYVPNGMARSLKNKQSKIIGCMIADIGNQFSSYIFKGISEICQKNGYRVLVTEISNNEEDEIEAIESLISYNIDGLIINTSGSNDDYLINLVKDKKIPVVLADRSIHQRNIIDTVTINNHDITCEAMRHIYANGYEEVAFFSYELSNNIRELRHSAYVESLENIFGIKEDITYIYEEKDEEKLRVKILNFFNRNNKRKAIFCMNGKVLLEVLQSIKKLGFDIEDDDIGICSFDDWGWAELVNKEGVTTISQESYKCGVKCAELMLERIKNMEKPIEYIELPARLIQRGSTKNRSKK</sequence>
<feature type="domain" description="HTH cro/C1-type" evidence="5">
    <location>
        <begin position="2"/>
        <end position="48"/>
    </location>
</feature>
<dbReference type="Proteomes" id="UP000002072">
    <property type="component" value="Chromosome"/>
</dbReference>
<dbReference type="InterPro" id="IPR000843">
    <property type="entry name" value="HTH_LacI"/>
</dbReference>